<evidence type="ECO:0000256" key="2">
    <source>
        <dbReference type="ARBA" id="ARBA00022448"/>
    </source>
</evidence>
<comment type="caution">
    <text evidence="8">The sequence shown here is derived from an EMBL/GenBank/DDBJ whole genome shotgun (WGS) entry which is preliminary data.</text>
</comment>
<dbReference type="Pfam" id="PF16186">
    <property type="entry name" value="Arm_3"/>
    <property type="match status" value="1"/>
</dbReference>
<protein>
    <recommendedName>
        <fullName evidence="5">Importin subunit alpha</fullName>
    </recommendedName>
</protein>
<dbReference type="FunFam" id="1.20.5.690:FF:000002">
    <property type="entry name" value="Importin subunit alpha"/>
    <property type="match status" value="1"/>
</dbReference>
<dbReference type="Pfam" id="PF01749">
    <property type="entry name" value="IBB"/>
    <property type="match status" value="1"/>
</dbReference>
<dbReference type="InterPro" id="IPR024931">
    <property type="entry name" value="Importin_alpha"/>
</dbReference>
<keyword evidence="4 5" id="KW-0653">Protein transport</keyword>
<dbReference type="Pfam" id="PF00514">
    <property type="entry name" value="Arm"/>
    <property type="match status" value="8"/>
</dbReference>
<keyword evidence="3" id="KW-0677">Repeat</keyword>
<gene>
    <name evidence="8" type="ORF">POTOM_018414</name>
</gene>
<evidence type="ECO:0000256" key="5">
    <source>
        <dbReference type="PIRNR" id="PIRNR005673"/>
    </source>
</evidence>
<evidence type="ECO:0000256" key="1">
    <source>
        <dbReference type="ARBA" id="ARBA00010394"/>
    </source>
</evidence>
<evidence type="ECO:0000313" key="8">
    <source>
        <dbReference type="EMBL" id="KAG6774993.1"/>
    </source>
</evidence>
<feature type="repeat" description="ARM" evidence="6">
    <location>
        <begin position="160"/>
        <end position="203"/>
    </location>
</feature>
<reference evidence="8" key="1">
    <citation type="journal article" date="2020" name="bioRxiv">
        <title>Hybrid origin of Populus tomentosa Carr. identified through genome sequencing and phylogenomic analysis.</title>
        <authorList>
            <person name="An X."/>
            <person name="Gao K."/>
            <person name="Chen Z."/>
            <person name="Li J."/>
            <person name="Yang X."/>
            <person name="Yang X."/>
            <person name="Zhou J."/>
            <person name="Guo T."/>
            <person name="Zhao T."/>
            <person name="Huang S."/>
            <person name="Miao D."/>
            <person name="Khan W.U."/>
            <person name="Rao P."/>
            <person name="Ye M."/>
            <person name="Lei B."/>
            <person name="Liao W."/>
            <person name="Wang J."/>
            <person name="Ji L."/>
            <person name="Li Y."/>
            <person name="Guo B."/>
            <person name="Mustafa N.S."/>
            <person name="Li S."/>
            <person name="Yun Q."/>
            <person name="Keller S.R."/>
            <person name="Mao J."/>
            <person name="Zhang R."/>
            <person name="Strauss S.H."/>
        </authorList>
    </citation>
    <scope>NUCLEOTIDE SEQUENCE</scope>
    <source>
        <strain evidence="8">GM15</strain>
        <tissue evidence="8">Leaf</tissue>
    </source>
</reference>
<name>A0A8X7ZZ44_POPTO</name>
<dbReference type="OrthoDB" id="29145at2759"/>
<dbReference type="GO" id="GO:0061608">
    <property type="term" value="F:nuclear import signal receptor activity"/>
    <property type="evidence" value="ECO:0007669"/>
    <property type="project" value="InterPro"/>
</dbReference>
<organism evidence="8 9">
    <name type="scientific">Populus tomentosa</name>
    <name type="common">Chinese white poplar</name>
    <dbReference type="NCBI Taxonomy" id="118781"/>
    <lineage>
        <taxon>Eukaryota</taxon>
        <taxon>Viridiplantae</taxon>
        <taxon>Streptophyta</taxon>
        <taxon>Embryophyta</taxon>
        <taxon>Tracheophyta</taxon>
        <taxon>Spermatophyta</taxon>
        <taxon>Magnoliopsida</taxon>
        <taxon>eudicotyledons</taxon>
        <taxon>Gunneridae</taxon>
        <taxon>Pentapetalae</taxon>
        <taxon>rosids</taxon>
        <taxon>fabids</taxon>
        <taxon>Malpighiales</taxon>
        <taxon>Salicaceae</taxon>
        <taxon>Saliceae</taxon>
        <taxon>Populus</taxon>
    </lineage>
</organism>
<dbReference type="InterPro" id="IPR032413">
    <property type="entry name" value="Arm_3"/>
</dbReference>
<keyword evidence="2 5" id="KW-0813">Transport</keyword>
<feature type="repeat" description="ARM" evidence="6">
    <location>
        <begin position="203"/>
        <end position="245"/>
    </location>
</feature>
<dbReference type="FunFam" id="1.25.10.10:FF:000040">
    <property type="entry name" value="Importin subunit alpha"/>
    <property type="match status" value="1"/>
</dbReference>
<proteinExistence type="inferred from homology"/>
<dbReference type="SMART" id="SM00185">
    <property type="entry name" value="ARM"/>
    <property type="match status" value="8"/>
</dbReference>
<evidence type="ECO:0000256" key="4">
    <source>
        <dbReference type="ARBA" id="ARBA00022927"/>
    </source>
</evidence>
<sequence length="574" mass="63128">MSLRPSARTEVRRNRYKVAVDADEGRRRREDNMVEIRKNRREESLQKKRREGLQAQAIPSALHSSAAEKKVSFVIPWFLVLAFGCYSIQCLYWEELVAGSSVSVSLCPDGALQCQLEHLPSMVAGVWSEDGNLQLEATTQFRKLLSIERSPPIEEVIQAGVVPRFVQFLMREDFPQLQFEAAWALTNIASGTSENTKVVIDHGAVPIFVQLLGSPSDDVREQAVWALGNVAGDSPRCRDLVLGHGALLPLLAQLNENAKLSMLRNATWTLSNFCRGKPQPPFDQVKPALPALARLIHSNDEEVLTDACWALSYLSDGTNDKIQAVIEAGVCPRLVELLLHPSPSVLIPALRTVGNIVTGDDMQTQCIINHQALPCLLNLLTNNYKKSIKKEACWTISNITAGNKEQIQAVIEANLIGPLVHLLQNAEFDIKKESAWAISNATSGGTHEQIKYLVSQGCIKPLCDLLICPDPRIVTVCLEGLENILKVGEADKNVSDTGGVNLYAQMIDDAEGLEKIENLQSHDNSEIYEKAVKILETYWLEEDDETMPPGDASQSGFQFGGDAPAVPSGGFNFG</sequence>
<dbReference type="PANTHER" id="PTHR23316">
    <property type="entry name" value="IMPORTIN ALPHA"/>
    <property type="match status" value="1"/>
</dbReference>
<comment type="similarity">
    <text evidence="1 5">Belongs to the importin alpha family.</text>
</comment>
<evidence type="ECO:0000259" key="7">
    <source>
        <dbReference type="PROSITE" id="PS51214"/>
    </source>
</evidence>
<dbReference type="PIRSF" id="PIRSF005673">
    <property type="entry name" value="Importin_alpha"/>
    <property type="match status" value="1"/>
</dbReference>
<feature type="repeat" description="ARM" evidence="6">
    <location>
        <begin position="287"/>
        <end position="329"/>
    </location>
</feature>
<dbReference type="EMBL" id="JAAWWB010000009">
    <property type="protein sequence ID" value="KAG6774993.1"/>
    <property type="molecule type" value="Genomic_DNA"/>
</dbReference>
<keyword evidence="9" id="KW-1185">Reference proteome</keyword>
<evidence type="ECO:0000256" key="3">
    <source>
        <dbReference type="ARBA" id="ARBA00022737"/>
    </source>
</evidence>
<dbReference type="InterPro" id="IPR000225">
    <property type="entry name" value="Armadillo"/>
</dbReference>
<evidence type="ECO:0000256" key="6">
    <source>
        <dbReference type="PROSITE-ProRule" id="PRU00259"/>
    </source>
</evidence>
<feature type="domain" description="IBB" evidence="7">
    <location>
        <begin position="1"/>
        <end position="58"/>
    </location>
</feature>
<dbReference type="AlphaFoldDB" id="A0A8X7ZZ44"/>
<dbReference type="InterPro" id="IPR002652">
    <property type="entry name" value="Importin-a_IBB"/>
</dbReference>
<dbReference type="GO" id="GO:0006606">
    <property type="term" value="P:protein import into nucleus"/>
    <property type="evidence" value="ECO:0007669"/>
    <property type="project" value="InterPro"/>
</dbReference>
<accession>A0A8X7ZZ44</accession>
<dbReference type="PROSITE" id="PS50176">
    <property type="entry name" value="ARM_REPEAT"/>
    <property type="match status" value="3"/>
</dbReference>
<dbReference type="PROSITE" id="PS51214">
    <property type="entry name" value="IBB"/>
    <property type="match status" value="1"/>
</dbReference>
<dbReference type="Proteomes" id="UP000886885">
    <property type="component" value="Chromosome 5A"/>
</dbReference>
<evidence type="ECO:0000313" key="9">
    <source>
        <dbReference type="Proteomes" id="UP000886885"/>
    </source>
</evidence>